<organism evidence="1 2">
    <name type="scientific">Nematostella vectensis</name>
    <name type="common">Starlet sea anemone</name>
    <dbReference type="NCBI Taxonomy" id="45351"/>
    <lineage>
        <taxon>Eukaryota</taxon>
        <taxon>Metazoa</taxon>
        <taxon>Cnidaria</taxon>
        <taxon>Anthozoa</taxon>
        <taxon>Hexacorallia</taxon>
        <taxon>Actiniaria</taxon>
        <taxon>Edwardsiidae</taxon>
        <taxon>Nematostella</taxon>
    </lineage>
</organism>
<dbReference type="PhylomeDB" id="A7RM91"/>
<proteinExistence type="predicted"/>
<protein>
    <recommendedName>
        <fullName evidence="3">Protein GUCD1</fullName>
    </recommendedName>
</protein>
<dbReference type="InParanoid" id="A7RM91"/>
<dbReference type="eggNOG" id="KOG4621">
    <property type="taxonomic scope" value="Eukaryota"/>
</dbReference>
<dbReference type="Pfam" id="PF09778">
    <property type="entry name" value="Guanylate_cyc_2"/>
    <property type="match status" value="1"/>
</dbReference>
<name>A7RM91_NEMVE</name>
<dbReference type="OrthoDB" id="206796at2759"/>
<evidence type="ECO:0000313" key="2">
    <source>
        <dbReference type="Proteomes" id="UP000001593"/>
    </source>
</evidence>
<sequence>MLRLELPHIKQEFDWDCGLACVQMVLRRIRGNRLSKTEFEDVCKDLGFGNSVWTIDLASIFAYYGMKCGFFTETLGVDIAYKSNSFYCETFQMDSNRVNRLFRKAKKLGIDVEKRVVSLEEILEKLSSGYVAIALTNSYMLHCDWCTPLDTYSMIMASYCSKCTGLDNYNGHFVIVCGYDLDSKCFYYKNPSKDENLCRMKFHAFESAWHCFGTDSDIVFI</sequence>
<evidence type="ECO:0008006" key="3">
    <source>
        <dbReference type="Google" id="ProtNLM"/>
    </source>
</evidence>
<dbReference type="EMBL" id="DS469519">
    <property type="protein sequence ID" value="EDO47560.1"/>
    <property type="molecule type" value="Genomic_DNA"/>
</dbReference>
<dbReference type="Proteomes" id="UP000001593">
    <property type="component" value="Unassembled WGS sequence"/>
</dbReference>
<reference evidence="1 2" key="1">
    <citation type="journal article" date="2007" name="Science">
        <title>Sea anemone genome reveals ancestral eumetazoan gene repertoire and genomic organization.</title>
        <authorList>
            <person name="Putnam N.H."/>
            <person name="Srivastava M."/>
            <person name="Hellsten U."/>
            <person name="Dirks B."/>
            <person name="Chapman J."/>
            <person name="Salamov A."/>
            <person name="Terry A."/>
            <person name="Shapiro H."/>
            <person name="Lindquist E."/>
            <person name="Kapitonov V.V."/>
            <person name="Jurka J."/>
            <person name="Genikhovich G."/>
            <person name="Grigoriev I.V."/>
            <person name="Lucas S.M."/>
            <person name="Steele R.E."/>
            <person name="Finnerty J.R."/>
            <person name="Technau U."/>
            <person name="Martindale M.Q."/>
            <person name="Rokhsar D.S."/>
        </authorList>
    </citation>
    <scope>NUCLEOTIDE SEQUENCE [LARGE SCALE GENOMIC DNA]</scope>
    <source>
        <strain evidence="2">CH2 X CH6</strain>
    </source>
</reference>
<dbReference type="KEGG" id="nve:5519740"/>
<dbReference type="Gene3D" id="3.90.70.10">
    <property type="entry name" value="Cysteine proteinases"/>
    <property type="match status" value="1"/>
</dbReference>
<gene>
    <name evidence="1" type="ORF">NEMVEDRAFT_v1g86655</name>
</gene>
<keyword evidence="2" id="KW-1185">Reference proteome</keyword>
<feature type="non-terminal residue" evidence="1">
    <location>
        <position position="1"/>
    </location>
</feature>
<evidence type="ECO:0000313" key="1">
    <source>
        <dbReference type="EMBL" id="EDO47560.1"/>
    </source>
</evidence>
<dbReference type="AlphaFoldDB" id="A7RM91"/>
<dbReference type="InterPro" id="IPR018616">
    <property type="entry name" value="GUCD1"/>
</dbReference>
<dbReference type="PANTHER" id="PTHR31400:SF1">
    <property type="entry name" value="PROTEIN GUCD1"/>
    <property type="match status" value="1"/>
</dbReference>
<dbReference type="HOGENOM" id="CLU_064395_0_0_1"/>
<dbReference type="PANTHER" id="PTHR31400">
    <property type="entry name" value="GUANYLYL CYCLASE DOMAIN CONTAINING PROTEIN 1 GUCD1"/>
    <property type="match status" value="1"/>
</dbReference>
<accession>A7RM91</accession>
<dbReference type="OMA" id="VQDIQKH"/>